<dbReference type="AlphaFoldDB" id="H1DK01"/>
<evidence type="ECO:0000259" key="6">
    <source>
        <dbReference type="Pfam" id="PF06271"/>
    </source>
</evidence>
<comment type="caution">
    <text evidence="7">The sequence shown here is derived from an EMBL/GenBank/DDBJ whole genome shotgun (WGS) entry which is preliminary data.</text>
</comment>
<dbReference type="PANTHER" id="PTHR38480">
    <property type="entry name" value="SLR0254 PROTEIN"/>
    <property type="match status" value="1"/>
</dbReference>
<evidence type="ECO:0000313" key="8">
    <source>
        <dbReference type="Proteomes" id="UP000004892"/>
    </source>
</evidence>
<keyword evidence="2 5" id="KW-0812">Transmembrane</keyword>
<gene>
    <name evidence="7" type="ORF">HMPREF9449_02587</name>
</gene>
<name>H1DK01_9BACT</name>
<sequence length="239" mass="26573">MKISVNTVQNVGIDYELAGVGPRILATLLDFLILGSLSLLFALIGGLGVSISQGSTGSVVFFIILLSLLPLYHLLCELFFHGKSIGKMAFRLQVVRLDGKKVSFWDYMLRWVFRLIDITLTSGVTALLSIVLTKHTQRIGDLAAGTTVIRQKNPVSLQDLTRHATPAEYTVVFPQVSLLSDRDIRIINEVIAEVNRSLDFKLLDPLAKKIKEVTGISSPMDNQTFIKTILKDYYHLAQE</sequence>
<dbReference type="eggNOG" id="COG1714">
    <property type="taxonomic scope" value="Bacteria"/>
</dbReference>
<feature type="transmembrane region" description="Helical" evidence="5">
    <location>
        <begin position="111"/>
        <end position="132"/>
    </location>
</feature>
<comment type="subcellular location">
    <subcellularLocation>
        <location evidence="1">Membrane</location>
        <topology evidence="1">Multi-pass membrane protein</topology>
    </subcellularLocation>
</comment>
<feature type="transmembrane region" description="Helical" evidence="5">
    <location>
        <begin position="24"/>
        <end position="47"/>
    </location>
</feature>
<keyword evidence="4 5" id="KW-0472">Membrane</keyword>
<evidence type="ECO:0000256" key="4">
    <source>
        <dbReference type="ARBA" id="ARBA00023136"/>
    </source>
</evidence>
<organism evidence="7 8">
    <name type="scientific">Odoribacter laneus YIT 12061</name>
    <dbReference type="NCBI Taxonomy" id="742817"/>
    <lineage>
        <taxon>Bacteria</taxon>
        <taxon>Pseudomonadati</taxon>
        <taxon>Bacteroidota</taxon>
        <taxon>Bacteroidia</taxon>
        <taxon>Bacteroidales</taxon>
        <taxon>Odoribacteraceae</taxon>
        <taxon>Odoribacter</taxon>
    </lineage>
</organism>
<dbReference type="EMBL" id="ADMC01000027">
    <property type="protein sequence ID" value="EHP46001.1"/>
    <property type="molecule type" value="Genomic_DNA"/>
</dbReference>
<dbReference type="PANTHER" id="PTHR38480:SF1">
    <property type="entry name" value="SLR0254 PROTEIN"/>
    <property type="match status" value="1"/>
</dbReference>
<dbReference type="STRING" id="742817.HMPREF9449_02587"/>
<feature type="domain" description="RDD" evidence="6">
    <location>
        <begin position="17"/>
        <end position="145"/>
    </location>
</feature>
<dbReference type="RefSeq" id="WP_009137731.1">
    <property type="nucleotide sequence ID" value="NZ_JH594597.1"/>
</dbReference>
<keyword evidence="8" id="KW-1185">Reference proteome</keyword>
<dbReference type="PATRIC" id="fig|742817.3.peg.2770"/>
<reference evidence="7 8" key="1">
    <citation type="submission" date="2012-01" db="EMBL/GenBank/DDBJ databases">
        <title>The Genome Sequence of Odoribacter laneus YIT 12061.</title>
        <authorList>
            <consortium name="The Broad Institute Genome Sequencing Platform"/>
            <person name="Earl A."/>
            <person name="Ward D."/>
            <person name="Feldgarden M."/>
            <person name="Gevers D."/>
            <person name="Morotomi M."/>
            <person name="Young S.K."/>
            <person name="Zeng Q."/>
            <person name="Gargeya S."/>
            <person name="Fitzgerald M."/>
            <person name="Haas B."/>
            <person name="Abouelleil A."/>
            <person name="Alvarado L."/>
            <person name="Arachchi H.M."/>
            <person name="Berlin A."/>
            <person name="Chapman S.B."/>
            <person name="Gearin G."/>
            <person name="Goldberg J."/>
            <person name="Griggs A."/>
            <person name="Gujja S."/>
            <person name="Hansen M."/>
            <person name="Heiman D."/>
            <person name="Howarth C."/>
            <person name="Larimer J."/>
            <person name="Lui A."/>
            <person name="MacDonald P.J.P."/>
            <person name="McCowen C."/>
            <person name="Montmayeur A."/>
            <person name="Murphy C."/>
            <person name="Neiman D."/>
            <person name="Pearson M."/>
            <person name="Priest M."/>
            <person name="Roberts A."/>
            <person name="Saif S."/>
            <person name="Shea T."/>
            <person name="Sisk P."/>
            <person name="Stolte C."/>
            <person name="Sykes S."/>
            <person name="Wortman J."/>
            <person name="Nusbaum C."/>
            <person name="Birren B."/>
        </authorList>
    </citation>
    <scope>NUCLEOTIDE SEQUENCE [LARGE SCALE GENOMIC DNA]</scope>
    <source>
        <strain evidence="7 8">YIT 12061</strain>
    </source>
</reference>
<evidence type="ECO:0000256" key="3">
    <source>
        <dbReference type="ARBA" id="ARBA00022989"/>
    </source>
</evidence>
<protein>
    <recommendedName>
        <fullName evidence="6">RDD domain-containing protein</fullName>
    </recommendedName>
</protein>
<evidence type="ECO:0000256" key="5">
    <source>
        <dbReference type="SAM" id="Phobius"/>
    </source>
</evidence>
<accession>H1DK01</accession>
<dbReference type="Proteomes" id="UP000004892">
    <property type="component" value="Unassembled WGS sequence"/>
</dbReference>
<evidence type="ECO:0000313" key="7">
    <source>
        <dbReference type="EMBL" id="EHP46001.1"/>
    </source>
</evidence>
<dbReference type="InterPro" id="IPR010432">
    <property type="entry name" value="RDD"/>
</dbReference>
<dbReference type="HOGENOM" id="CLU_054176_2_0_10"/>
<dbReference type="Pfam" id="PF06271">
    <property type="entry name" value="RDD"/>
    <property type="match status" value="1"/>
</dbReference>
<proteinExistence type="predicted"/>
<feature type="transmembrane region" description="Helical" evidence="5">
    <location>
        <begin position="59"/>
        <end position="80"/>
    </location>
</feature>
<evidence type="ECO:0000256" key="2">
    <source>
        <dbReference type="ARBA" id="ARBA00022692"/>
    </source>
</evidence>
<evidence type="ECO:0000256" key="1">
    <source>
        <dbReference type="ARBA" id="ARBA00004141"/>
    </source>
</evidence>
<dbReference type="GeneID" id="98070123"/>
<keyword evidence="3 5" id="KW-1133">Transmembrane helix</keyword>
<dbReference type="GO" id="GO:0016020">
    <property type="term" value="C:membrane"/>
    <property type="evidence" value="ECO:0007669"/>
    <property type="project" value="UniProtKB-SubCell"/>
</dbReference>